<evidence type="ECO:0000259" key="1">
    <source>
        <dbReference type="Pfam" id="PF01272"/>
    </source>
</evidence>
<accession>A0A381T382</accession>
<organism evidence="2">
    <name type="scientific">marine metagenome</name>
    <dbReference type="NCBI Taxonomy" id="408172"/>
    <lineage>
        <taxon>unclassified sequences</taxon>
        <taxon>metagenomes</taxon>
        <taxon>ecological metagenomes</taxon>
    </lineage>
</organism>
<gene>
    <name evidence="2" type="ORF">METZ01_LOCUS63534</name>
</gene>
<dbReference type="EMBL" id="UINC01003962">
    <property type="protein sequence ID" value="SVA10680.1"/>
    <property type="molecule type" value="Genomic_DNA"/>
</dbReference>
<dbReference type="InterPro" id="IPR001437">
    <property type="entry name" value="Tscrpt_elong_fac_GreA/B_C"/>
</dbReference>
<dbReference type="PANTHER" id="PTHR30437:SF6">
    <property type="entry name" value="TRANSCRIPTION ELONGATION FACTOR GREB"/>
    <property type="match status" value="1"/>
</dbReference>
<reference evidence="2" key="1">
    <citation type="submission" date="2018-05" db="EMBL/GenBank/DDBJ databases">
        <authorList>
            <person name="Lanie J.A."/>
            <person name="Ng W.-L."/>
            <person name="Kazmierczak K.M."/>
            <person name="Andrzejewski T.M."/>
            <person name="Davidsen T.M."/>
            <person name="Wayne K.J."/>
            <person name="Tettelin H."/>
            <person name="Glass J.I."/>
            <person name="Rusch D."/>
            <person name="Podicherti R."/>
            <person name="Tsui H.-C.T."/>
            <person name="Winkler M.E."/>
        </authorList>
    </citation>
    <scope>NUCLEOTIDE SEQUENCE</scope>
</reference>
<dbReference type="GO" id="GO:0032784">
    <property type="term" value="P:regulation of DNA-templated transcription elongation"/>
    <property type="evidence" value="ECO:0007669"/>
    <property type="project" value="InterPro"/>
</dbReference>
<name>A0A381T382_9ZZZZ</name>
<protein>
    <recommendedName>
        <fullName evidence="1">Transcription elongation factor GreA/GreB C-terminal domain-containing protein</fullName>
    </recommendedName>
</protein>
<dbReference type="InterPro" id="IPR023459">
    <property type="entry name" value="Tscrpt_elong_fac_GreA/B_fam"/>
</dbReference>
<dbReference type="Gene3D" id="3.10.50.30">
    <property type="entry name" value="Transcription elongation factor, GreA/GreB, C-terminal domain"/>
    <property type="match status" value="1"/>
</dbReference>
<feature type="domain" description="Transcription elongation factor GreA/GreB C-terminal" evidence="1">
    <location>
        <begin position="91"/>
        <end position="162"/>
    </location>
</feature>
<dbReference type="InterPro" id="IPR036953">
    <property type="entry name" value="GreA/GreB_C_sf"/>
</dbReference>
<dbReference type="GO" id="GO:0070063">
    <property type="term" value="F:RNA polymerase binding"/>
    <property type="evidence" value="ECO:0007669"/>
    <property type="project" value="InterPro"/>
</dbReference>
<dbReference type="SUPFAM" id="SSF54534">
    <property type="entry name" value="FKBP-like"/>
    <property type="match status" value="1"/>
</dbReference>
<dbReference type="PANTHER" id="PTHR30437">
    <property type="entry name" value="TRANSCRIPTION ELONGATION FACTOR GREA"/>
    <property type="match status" value="1"/>
</dbReference>
<evidence type="ECO:0000313" key="2">
    <source>
        <dbReference type="EMBL" id="SVA10680.1"/>
    </source>
</evidence>
<dbReference type="Pfam" id="PF01272">
    <property type="entry name" value="GreA_GreB"/>
    <property type="match status" value="1"/>
</dbReference>
<sequence>MSRAFVRELDGDEVADELPERQHSDLPNYITLEGLSGLQVRVRQLQNEIVALKGRESIDLKSRIATTQRDLRYLEERLRRAKPLTPPASPEKVEFGVSVKLVDKAGQEYHFTLVGEDETDLDRGRVSWASPVARLLTGCEVGDHVVWSRGETDIGLEVVEISV</sequence>
<dbReference type="AlphaFoldDB" id="A0A381T382"/>
<dbReference type="GO" id="GO:0003677">
    <property type="term" value="F:DNA binding"/>
    <property type="evidence" value="ECO:0007669"/>
    <property type="project" value="InterPro"/>
</dbReference>
<dbReference type="GO" id="GO:0006354">
    <property type="term" value="P:DNA-templated transcription elongation"/>
    <property type="evidence" value="ECO:0007669"/>
    <property type="project" value="TreeGrafter"/>
</dbReference>
<proteinExistence type="predicted"/>